<dbReference type="AlphaFoldDB" id="A0AAV2MTL1"/>
<dbReference type="Pfam" id="PF13330">
    <property type="entry name" value="Mucin2_WxxW"/>
    <property type="match status" value="2"/>
</dbReference>
<name>A0AAV2MTL1_KNICA</name>
<feature type="domain" description="WxxW" evidence="6">
    <location>
        <begin position="40"/>
        <end position="123"/>
    </location>
</feature>
<proteinExistence type="predicted"/>
<keyword evidence="8" id="KW-1185">Reference proteome</keyword>
<dbReference type="InterPro" id="IPR025155">
    <property type="entry name" value="WxxW_domain"/>
</dbReference>
<sequence length="223" mass="25692">MASSEERVEDINSRRDERNRSTGSGDSGCHKDIPADTGCWTEWFDRDDPTDTGDWETLENLYIENPGKICNEPVWIEAETTSGRTPESAGNVIAKYNPMSGFVCLNKDQKGCKCHDYKVRFMCPLEFCRQKVCWTQWFDRDTPNGLGDWEIFNNLRNENPGEICESPLYIDVHSTNTNTPADYTGQNFYKFSLTEGFVCRNRDQKGRRCLNYKIRFGCPCNVK</sequence>
<evidence type="ECO:0000256" key="5">
    <source>
        <dbReference type="SAM" id="MobiDB-lite"/>
    </source>
</evidence>
<dbReference type="Proteomes" id="UP001497482">
    <property type="component" value="Chromosome 9"/>
</dbReference>
<evidence type="ECO:0000256" key="1">
    <source>
        <dbReference type="ARBA" id="ARBA00004613"/>
    </source>
</evidence>
<evidence type="ECO:0000256" key="4">
    <source>
        <dbReference type="ARBA" id="ARBA00023180"/>
    </source>
</evidence>
<protein>
    <recommendedName>
        <fullName evidence="6">WxxW domain-containing protein</fullName>
    </recommendedName>
</protein>
<keyword evidence="4" id="KW-0325">Glycoprotein</keyword>
<feature type="domain" description="WxxW" evidence="6">
    <location>
        <begin position="134"/>
        <end position="218"/>
    </location>
</feature>
<evidence type="ECO:0000256" key="2">
    <source>
        <dbReference type="ARBA" id="ARBA00022525"/>
    </source>
</evidence>
<keyword evidence="2" id="KW-0964">Secreted</keyword>
<dbReference type="PANTHER" id="PTHR15031:SF4">
    <property type="entry name" value="CARTILAGE INTERMEDIATE LAYER PROTEIN 1"/>
    <property type="match status" value="1"/>
</dbReference>
<dbReference type="EMBL" id="OZ035831">
    <property type="protein sequence ID" value="CAL1616633.1"/>
    <property type="molecule type" value="Genomic_DNA"/>
</dbReference>
<dbReference type="GO" id="GO:0005576">
    <property type="term" value="C:extracellular region"/>
    <property type="evidence" value="ECO:0007669"/>
    <property type="project" value="UniProtKB-SubCell"/>
</dbReference>
<feature type="compositionally biased region" description="Basic and acidic residues" evidence="5">
    <location>
        <begin position="1"/>
        <end position="20"/>
    </location>
</feature>
<comment type="subcellular location">
    <subcellularLocation>
        <location evidence="1">Secreted</location>
    </subcellularLocation>
</comment>
<reference evidence="7 8" key="1">
    <citation type="submission" date="2024-04" db="EMBL/GenBank/DDBJ databases">
        <authorList>
            <person name="Waldvogel A.-M."/>
            <person name="Schoenle A."/>
        </authorList>
    </citation>
    <scope>NUCLEOTIDE SEQUENCE [LARGE SCALE GENOMIC DNA]</scope>
</reference>
<evidence type="ECO:0000259" key="6">
    <source>
        <dbReference type="Pfam" id="PF13330"/>
    </source>
</evidence>
<keyword evidence="3" id="KW-0732">Signal</keyword>
<organism evidence="7 8">
    <name type="scientific">Knipowitschia caucasica</name>
    <name type="common">Caucasian dwarf goby</name>
    <name type="synonym">Pomatoschistus caucasicus</name>
    <dbReference type="NCBI Taxonomy" id="637954"/>
    <lineage>
        <taxon>Eukaryota</taxon>
        <taxon>Metazoa</taxon>
        <taxon>Chordata</taxon>
        <taxon>Craniata</taxon>
        <taxon>Vertebrata</taxon>
        <taxon>Euteleostomi</taxon>
        <taxon>Actinopterygii</taxon>
        <taxon>Neopterygii</taxon>
        <taxon>Teleostei</taxon>
        <taxon>Neoteleostei</taxon>
        <taxon>Acanthomorphata</taxon>
        <taxon>Gobiaria</taxon>
        <taxon>Gobiiformes</taxon>
        <taxon>Gobioidei</taxon>
        <taxon>Gobiidae</taxon>
        <taxon>Gobiinae</taxon>
        <taxon>Knipowitschia</taxon>
    </lineage>
</organism>
<evidence type="ECO:0000313" key="7">
    <source>
        <dbReference type="EMBL" id="CAL1616633.1"/>
    </source>
</evidence>
<evidence type="ECO:0000256" key="3">
    <source>
        <dbReference type="ARBA" id="ARBA00022729"/>
    </source>
</evidence>
<accession>A0AAV2MTL1</accession>
<feature type="region of interest" description="Disordered" evidence="5">
    <location>
        <begin position="1"/>
        <end position="33"/>
    </location>
</feature>
<evidence type="ECO:0000313" key="8">
    <source>
        <dbReference type="Proteomes" id="UP001497482"/>
    </source>
</evidence>
<gene>
    <name evidence="7" type="ORF">KC01_LOCUS42347</name>
</gene>
<dbReference type="InterPro" id="IPR039675">
    <property type="entry name" value="CILP1/CILP2"/>
</dbReference>
<dbReference type="PANTHER" id="PTHR15031">
    <property type="entry name" value="CARTILAGE INTERMEDIATE LAYER PROTEIN CLIP"/>
    <property type="match status" value="1"/>
</dbReference>